<protein>
    <submittedName>
        <fullName evidence="3">DUF2520 domain-containing protein</fullName>
    </submittedName>
</protein>
<dbReference type="EMBL" id="JAHXRF010000008">
    <property type="protein sequence ID" value="MBW4865611.1"/>
    <property type="molecule type" value="Genomic_DNA"/>
</dbReference>
<dbReference type="InterPro" id="IPR019665">
    <property type="entry name" value="OxRdtase/DH_put_Rossmann_dom"/>
</dbReference>
<dbReference type="InterPro" id="IPR018931">
    <property type="entry name" value="DUF2520"/>
</dbReference>
<organism evidence="3 4">
    <name type="scientific">Segatella salivae</name>
    <dbReference type="NCBI Taxonomy" id="228604"/>
    <lineage>
        <taxon>Bacteria</taxon>
        <taxon>Pseudomonadati</taxon>
        <taxon>Bacteroidota</taxon>
        <taxon>Bacteroidia</taxon>
        <taxon>Bacteroidales</taxon>
        <taxon>Prevotellaceae</taxon>
        <taxon>Segatella</taxon>
    </lineage>
</organism>
<name>A0AAW4NKQ9_9BACT</name>
<dbReference type="PANTHER" id="PTHR40459:SF1">
    <property type="entry name" value="CONSERVED HYPOTHETICAL ALANINE AND LEUCINE RICH PROTEIN"/>
    <property type="match status" value="1"/>
</dbReference>
<gene>
    <name evidence="3" type="ORF">KZY68_06210</name>
</gene>
<dbReference type="PANTHER" id="PTHR40459">
    <property type="entry name" value="CONSERVED HYPOTHETICAL ALANINE AND LEUCINE RICH PROTEIN"/>
    <property type="match status" value="1"/>
</dbReference>
<evidence type="ECO:0000313" key="4">
    <source>
        <dbReference type="Proteomes" id="UP001196873"/>
    </source>
</evidence>
<comment type="caution">
    <text evidence="3">The sequence shown here is derived from an EMBL/GenBank/DDBJ whole genome shotgun (WGS) entry which is preliminary data.</text>
</comment>
<accession>A0AAW4NKQ9</accession>
<feature type="domain" description="Putative oxidoreductase/dehydrogenase Rossmann-like" evidence="1">
    <location>
        <begin position="2"/>
        <end position="100"/>
    </location>
</feature>
<dbReference type="Pfam" id="PF10728">
    <property type="entry name" value="DUF2520"/>
    <property type="match status" value="1"/>
</dbReference>
<evidence type="ECO:0000259" key="2">
    <source>
        <dbReference type="Pfam" id="PF10728"/>
    </source>
</evidence>
<dbReference type="RefSeq" id="WP_219427749.1">
    <property type="nucleotide sequence ID" value="NZ_JAHXRD010000009.1"/>
</dbReference>
<sequence length="266" mass="29848">MKITLIGAGNLATNIGLALHSAGHIIVQVYSRQIANASCLSSRLSATAINQLDKVNDLADIYIFSLKDSVLQSAVEKVCKHNTNKVFLHTAGSMNMQLFEGYATRFGVLYPMQTFSKNRPVDFKSIPCFIEASDSKTLESLQSLALSISEKVYILSSHDRKYLHLSAVFACNFVNHCYEIAAEILHQHDIPFEVLQPLIDETARKIHMLSPRDAQTGPAVRYDKNVIEAQRKLLADSPLWQEIYERMSASIHRTAITNKPNHYDKL</sequence>
<evidence type="ECO:0000259" key="1">
    <source>
        <dbReference type="Pfam" id="PF10727"/>
    </source>
</evidence>
<evidence type="ECO:0000313" key="3">
    <source>
        <dbReference type="EMBL" id="MBW4865611.1"/>
    </source>
</evidence>
<dbReference type="Pfam" id="PF10727">
    <property type="entry name" value="Rossmann-like"/>
    <property type="match status" value="1"/>
</dbReference>
<reference evidence="3" key="1">
    <citation type="submission" date="2021-07" db="EMBL/GenBank/DDBJ databases">
        <title>Genomic diversity and antimicrobial resistance of Prevotella spp. isolated from chronic lung disease airways.</title>
        <authorList>
            <person name="Webb K.A."/>
            <person name="Olagoke O.S."/>
            <person name="Baird T."/>
            <person name="Neill J."/>
            <person name="Pham A."/>
            <person name="Wells T.J."/>
            <person name="Ramsay K.A."/>
            <person name="Bell S.C."/>
            <person name="Sarovich D.S."/>
            <person name="Price E.P."/>
        </authorList>
    </citation>
    <scope>NUCLEOTIDE SEQUENCE</scope>
    <source>
        <strain evidence="3">SCHI0047.S.3</strain>
    </source>
</reference>
<dbReference type="Proteomes" id="UP001196873">
    <property type="component" value="Unassembled WGS sequence"/>
</dbReference>
<proteinExistence type="predicted"/>
<feature type="domain" description="DUF2520" evidence="2">
    <location>
        <begin position="126"/>
        <end position="250"/>
    </location>
</feature>
<dbReference type="AlphaFoldDB" id="A0AAW4NKQ9"/>